<evidence type="ECO:0000313" key="3">
    <source>
        <dbReference type="EMBL" id="KAK3028628.1"/>
    </source>
</evidence>
<dbReference type="Gene3D" id="3.40.50.300">
    <property type="entry name" value="P-loop containing nucleotide triphosphate hydrolases"/>
    <property type="match status" value="1"/>
</dbReference>
<evidence type="ECO:0000259" key="2">
    <source>
        <dbReference type="PROSITE" id="PS51192"/>
    </source>
</evidence>
<reference evidence="3" key="1">
    <citation type="submission" date="2022-12" db="EMBL/GenBank/DDBJ databases">
        <title>Draft genome assemblies for two species of Escallonia (Escalloniales).</title>
        <authorList>
            <person name="Chanderbali A."/>
            <person name="Dervinis C."/>
            <person name="Anghel I."/>
            <person name="Soltis D."/>
            <person name="Soltis P."/>
            <person name="Zapata F."/>
        </authorList>
    </citation>
    <scope>NUCLEOTIDE SEQUENCE</scope>
    <source>
        <strain evidence="3">UCBG64.0493</strain>
        <tissue evidence="3">Leaf</tissue>
    </source>
</reference>
<dbReference type="Proteomes" id="UP001188597">
    <property type="component" value="Unassembled WGS sequence"/>
</dbReference>
<sequence>MKRVFDEISDKEWSTHNFKPSLPLPPPIESFACTSTSPKPPDSDSDCVEVVPNLIQHYPENLEDDDVGEAPVQVNRGRRFVVDDNEDEESGDEGLVEVIEVKSEEESDWGGFEDDDDVLEKDDILGKGLQKCGKISAELRKELYGSSDDINAACRAEEEMGFQPILKPYQLVGVNFLLLLYRKRIAGAILADEMGLGKTIQAITYLTLLDHLEDDPGPHLIVCPASVLENWERELRRWCPSFTVLQYHGAARSAYAKELSSTAKGGLPPPFNVILVCYSLFERHSVQQKDDCKILRRWRWSCVLMDEAHALKDKSSYRWKNLMSVARNANQRLMLTGTPLQNDLHELWSLLEFMMPDLFETGNVDLKKILNGEDMDLISRMKSILGPFILRRLKSDVMQQLVPKKQMVEYVLMEKQQEDAYKEAIENYRIASRARIKKSSEVNSLNVVALPRRQISNYFVQFRKIANHPLLVRRIYTDEDFARFAKELHPKGVFGFECTLEKVVEELKSYNDFSIHRVIFWLPLYTQVV</sequence>
<dbReference type="InterPro" id="IPR038718">
    <property type="entry name" value="SNF2-like_sf"/>
</dbReference>
<dbReference type="AlphaFoldDB" id="A0AA88WPB2"/>
<evidence type="ECO:0000313" key="4">
    <source>
        <dbReference type="Proteomes" id="UP001188597"/>
    </source>
</evidence>
<protein>
    <recommendedName>
        <fullName evidence="2">Helicase ATP-binding domain-containing protein</fullName>
    </recommendedName>
</protein>
<dbReference type="Gene3D" id="3.40.50.10810">
    <property type="entry name" value="Tandem AAA-ATPase domain"/>
    <property type="match status" value="1"/>
</dbReference>
<dbReference type="InterPro" id="IPR014001">
    <property type="entry name" value="Helicase_ATP-bd"/>
</dbReference>
<comment type="caution">
    <text evidence="3">The sequence shown here is derived from an EMBL/GenBank/DDBJ whole genome shotgun (WGS) entry which is preliminary data.</text>
</comment>
<dbReference type="CDD" id="cd17919">
    <property type="entry name" value="DEXHc_Snf"/>
    <property type="match status" value="1"/>
</dbReference>
<dbReference type="InterPro" id="IPR000330">
    <property type="entry name" value="SNF2_N"/>
</dbReference>
<organism evidence="3 4">
    <name type="scientific">Escallonia herrerae</name>
    <dbReference type="NCBI Taxonomy" id="1293975"/>
    <lineage>
        <taxon>Eukaryota</taxon>
        <taxon>Viridiplantae</taxon>
        <taxon>Streptophyta</taxon>
        <taxon>Embryophyta</taxon>
        <taxon>Tracheophyta</taxon>
        <taxon>Spermatophyta</taxon>
        <taxon>Magnoliopsida</taxon>
        <taxon>eudicotyledons</taxon>
        <taxon>Gunneridae</taxon>
        <taxon>Pentapetalae</taxon>
        <taxon>asterids</taxon>
        <taxon>campanulids</taxon>
        <taxon>Escalloniales</taxon>
        <taxon>Escalloniaceae</taxon>
        <taxon>Escallonia</taxon>
    </lineage>
</organism>
<accession>A0AA88WPB2</accession>
<dbReference type="InterPro" id="IPR027417">
    <property type="entry name" value="P-loop_NTPase"/>
</dbReference>
<evidence type="ECO:0000256" key="1">
    <source>
        <dbReference type="SAM" id="MobiDB-lite"/>
    </source>
</evidence>
<dbReference type="FunFam" id="3.40.50.10810:FF:000038">
    <property type="entry name" value="Protein CHROMATIN REMODELING 19 isoform A"/>
    <property type="match status" value="1"/>
</dbReference>
<dbReference type="SMART" id="SM00487">
    <property type="entry name" value="DEXDc"/>
    <property type="match status" value="1"/>
</dbReference>
<name>A0AA88WPB2_9ASTE</name>
<feature type="domain" description="Helicase ATP-binding" evidence="2">
    <location>
        <begin position="179"/>
        <end position="357"/>
    </location>
</feature>
<dbReference type="GO" id="GO:0005524">
    <property type="term" value="F:ATP binding"/>
    <property type="evidence" value="ECO:0007669"/>
    <property type="project" value="InterPro"/>
</dbReference>
<keyword evidence="4" id="KW-1185">Reference proteome</keyword>
<gene>
    <name evidence="3" type="ORF">RJ639_038401</name>
</gene>
<dbReference type="Pfam" id="PF00176">
    <property type="entry name" value="SNF2-rel_dom"/>
    <property type="match status" value="1"/>
</dbReference>
<feature type="region of interest" description="Disordered" evidence="1">
    <location>
        <begin position="15"/>
        <end position="47"/>
    </location>
</feature>
<dbReference type="SUPFAM" id="SSF52540">
    <property type="entry name" value="P-loop containing nucleoside triphosphate hydrolases"/>
    <property type="match status" value="1"/>
</dbReference>
<dbReference type="PROSITE" id="PS51192">
    <property type="entry name" value="HELICASE_ATP_BIND_1"/>
    <property type="match status" value="1"/>
</dbReference>
<dbReference type="EMBL" id="JAVXUP010000410">
    <property type="protein sequence ID" value="KAK3028628.1"/>
    <property type="molecule type" value="Genomic_DNA"/>
</dbReference>
<dbReference type="PANTHER" id="PTHR10799">
    <property type="entry name" value="SNF2/RAD54 HELICASE FAMILY"/>
    <property type="match status" value="1"/>
</dbReference>
<proteinExistence type="predicted"/>